<keyword evidence="6 10" id="KW-0460">Magnesium</keyword>
<evidence type="ECO:0000256" key="11">
    <source>
        <dbReference type="RuleBase" id="RU003781"/>
    </source>
</evidence>
<dbReference type="PATRIC" id="fig|1603606.3.peg.1301"/>
<sequence>MELVVATRNQGKLREIRALLEGSGITVLGLDAFPDLPEIEEDGATFEANARKKAVTVARATGRLTLADDSGLEVAVLDGRPGVHSARYAGETASDADNNAKLLQTLASVPAENRQGAFCCAMALCNREGECRVFFGKVEGLLLDSPRGEGGFGYDPLFLVREYGRTMAELPMEIKNRISHRGQALRQALEVLRTRV</sequence>
<comment type="similarity">
    <text evidence="1 10 11">Belongs to the HAM1 NTPase family.</text>
</comment>
<evidence type="ECO:0000256" key="9">
    <source>
        <dbReference type="ARBA" id="ARBA00052017"/>
    </source>
</evidence>
<dbReference type="CDD" id="cd00515">
    <property type="entry name" value="HAM1"/>
    <property type="match status" value="1"/>
</dbReference>
<feature type="binding site" evidence="10">
    <location>
        <begin position="180"/>
        <end position="181"/>
    </location>
    <ligand>
        <name>substrate</name>
    </ligand>
</feature>
<feature type="active site" description="Proton acceptor" evidence="10">
    <location>
        <position position="69"/>
    </location>
</feature>
<dbReference type="SUPFAM" id="SSF52972">
    <property type="entry name" value="ITPase-like"/>
    <property type="match status" value="1"/>
</dbReference>
<feature type="binding site" evidence="10">
    <location>
        <position position="69"/>
    </location>
    <ligand>
        <name>Mg(2+)</name>
        <dbReference type="ChEBI" id="CHEBI:18420"/>
    </ligand>
</feature>
<keyword evidence="4 10" id="KW-0547">Nucleotide-binding</keyword>
<gene>
    <name evidence="12" type="primary">rdgB</name>
    <name evidence="12" type="ORF">DSOUD_1190</name>
</gene>
<keyword evidence="7 10" id="KW-0546">Nucleotide metabolism</keyword>
<dbReference type="NCBIfam" id="TIGR00042">
    <property type="entry name" value="RdgB/HAM1 family non-canonical purine NTP pyrophosphatase"/>
    <property type="match status" value="1"/>
</dbReference>
<dbReference type="NCBIfam" id="NF011397">
    <property type="entry name" value="PRK14822.1"/>
    <property type="match status" value="1"/>
</dbReference>
<evidence type="ECO:0000313" key="12">
    <source>
        <dbReference type="EMBL" id="ALC15971.1"/>
    </source>
</evidence>
<comment type="cofactor">
    <cofactor evidence="10">
        <name>Mg(2+)</name>
        <dbReference type="ChEBI" id="CHEBI:18420"/>
    </cofactor>
    <text evidence="10">Binds 1 Mg(2+) ion per subunit.</text>
</comment>
<dbReference type="GO" id="GO:0000166">
    <property type="term" value="F:nucleotide binding"/>
    <property type="evidence" value="ECO:0007669"/>
    <property type="project" value="UniProtKB-KW"/>
</dbReference>
<dbReference type="KEGG" id="des:DSOUD_1190"/>
<organism evidence="12 13">
    <name type="scientific">Desulfuromonas soudanensis</name>
    <dbReference type="NCBI Taxonomy" id="1603606"/>
    <lineage>
        <taxon>Bacteria</taxon>
        <taxon>Pseudomonadati</taxon>
        <taxon>Thermodesulfobacteriota</taxon>
        <taxon>Desulfuromonadia</taxon>
        <taxon>Desulfuromonadales</taxon>
        <taxon>Desulfuromonadaceae</taxon>
        <taxon>Desulfuromonas</taxon>
    </lineage>
</organism>
<keyword evidence="3 10" id="KW-0479">Metal-binding</keyword>
<evidence type="ECO:0000256" key="7">
    <source>
        <dbReference type="ARBA" id="ARBA00023080"/>
    </source>
</evidence>
<dbReference type="OrthoDB" id="9807456at2"/>
<keyword evidence="5 10" id="KW-0378">Hydrolase</keyword>
<protein>
    <recommendedName>
        <fullName evidence="10">dITP/XTP pyrophosphatase</fullName>
        <ecNumber evidence="10">3.6.1.66</ecNumber>
    </recommendedName>
    <alternativeName>
        <fullName evidence="10">Non-canonical purine NTP pyrophosphatase</fullName>
    </alternativeName>
    <alternativeName>
        <fullName evidence="10">Non-standard purine NTP pyrophosphatase</fullName>
    </alternativeName>
    <alternativeName>
        <fullName evidence="10">Nucleoside-triphosphate diphosphatase</fullName>
    </alternativeName>
    <alternativeName>
        <fullName evidence="10">Nucleoside-triphosphate pyrophosphatase</fullName>
        <shortName evidence="10">NTPase</shortName>
    </alternativeName>
</protein>
<keyword evidence="13" id="KW-1185">Reference proteome</keyword>
<evidence type="ECO:0000256" key="4">
    <source>
        <dbReference type="ARBA" id="ARBA00022741"/>
    </source>
</evidence>
<dbReference type="EC" id="3.6.1.66" evidence="10"/>
<evidence type="ECO:0000256" key="5">
    <source>
        <dbReference type="ARBA" id="ARBA00022801"/>
    </source>
</evidence>
<accession>A0A0M4D0F1</accession>
<dbReference type="GO" id="GO:0017111">
    <property type="term" value="F:ribonucleoside triphosphate phosphatase activity"/>
    <property type="evidence" value="ECO:0007669"/>
    <property type="project" value="InterPro"/>
</dbReference>
<evidence type="ECO:0000256" key="8">
    <source>
        <dbReference type="ARBA" id="ARBA00051875"/>
    </source>
</evidence>
<comment type="function">
    <text evidence="10">Pyrophosphatase that catalyzes the hydrolysis of nucleoside triphosphates to their monophosphate derivatives, with a high preference for the non-canonical purine nucleotides XTP (xanthosine triphosphate), dITP (deoxyinosine triphosphate) and ITP. Seems to function as a house-cleaning enzyme that removes non-canonical purine nucleotides from the nucleotide pool, thus preventing their incorporation into DNA/RNA and avoiding chromosomal lesions.</text>
</comment>
<feature type="binding site" evidence="10">
    <location>
        <position position="175"/>
    </location>
    <ligand>
        <name>substrate</name>
    </ligand>
</feature>
<dbReference type="Pfam" id="PF01725">
    <property type="entry name" value="Ham1p_like"/>
    <property type="match status" value="1"/>
</dbReference>
<dbReference type="GO" id="GO:0035870">
    <property type="term" value="F:dITP diphosphatase activity"/>
    <property type="evidence" value="ECO:0007669"/>
    <property type="project" value="UniProtKB-UniRule"/>
</dbReference>
<dbReference type="AlphaFoldDB" id="A0A0M4D0F1"/>
<reference evidence="12 13" key="1">
    <citation type="submission" date="2015-07" db="EMBL/GenBank/DDBJ databases">
        <title>Isolation and Genomic Characterization of a Novel Halophilic Metal-Reducing Deltaproteobacterium from the Deep Subsurface.</title>
        <authorList>
            <person name="Badalamenti J.P."/>
            <person name="Summers Z.M."/>
            <person name="Gralnick J.A."/>
            <person name="Bond D.R."/>
        </authorList>
    </citation>
    <scope>NUCLEOTIDE SEQUENCE [LARGE SCALE GENOMIC DNA]</scope>
    <source>
        <strain evidence="12 13">WTL</strain>
    </source>
</reference>
<dbReference type="STRING" id="1603606.DSOUD_1190"/>
<proteinExistence type="inferred from homology"/>
<dbReference type="FunFam" id="3.90.950.10:FF:000001">
    <property type="entry name" value="dITP/XTP pyrophosphatase"/>
    <property type="match status" value="1"/>
</dbReference>
<dbReference type="PANTHER" id="PTHR11067">
    <property type="entry name" value="INOSINE TRIPHOSPHATE PYROPHOSPHATASE/HAM1 PROTEIN"/>
    <property type="match status" value="1"/>
</dbReference>
<name>A0A0M4D0F1_9BACT</name>
<dbReference type="RefSeq" id="WP_053550125.1">
    <property type="nucleotide sequence ID" value="NZ_CP010802.1"/>
</dbReference>
<dbReference type="GO" id="GO:0009117">
    <property type="term" value="P:nucleotide metabolic process"/>
    <property type="evidence" value="ECO:0007669"/>
    <property type="project" value="UniProtKB-KW"/>
</dbReference>
<evidence type="ECO:0000256" key="1">
    <source>
        <dbReference type="ARBA" id="ARBA00008023"/>
    </source>
</evidence>
<dbReference type="GO" id="GO:0036220">
    <property type="term" value="F:ITP diphosphatase activity"/>
    <property type="evidence" value="ECO:0007669"/>
    <property type="project" value="UniProtKB-UniRule"/>
</dbReference>
<evidence type="ECO:0000256" key="6">
    <source>
        <dbReference type="ARBA" id="ARBA00022842"/>
    </source>
</evidence>
<dbReference type="HAMAP" id="MF_01405">
    <property type="entry name" value="Non_canon_purine_NTPase"/>
    <property type="match status" value="1"/>
</dbReference>
<dbReference type="GO" id="GO:0005829">
    <property type="term" value="C:cytosol"/>
    <property type="evidence" value="ECO:0007669"/>
    <property type="project" value="TreeGrafter"/>
</dbReference>
<dbReference type="Gene3D" id="3.90.950.10">
    <property type="match status" value="1"/>
</dbReference>
<dbReference type="PANTHER" id="PTHR11067:SF9">
    <property type="entry name" value="INOSINE TRIPHOSPHATE PYROPHOSPHATASE"/>
    <property type="match status" value="1"/>
</dbReference>
<dbReference type="Proteomes" id="UP000057158">
    <property type="component" value="Chromosome"/>
</dbReference>
<dbReference type="GO" id="GO:0036222">
    <property type="term" value="F:XTP diphosphatase activity"/>
    <property type="evidence" value="ECO:0007669"/>
    <property type="project" value="UniProtKB-UniRule"/>
</dbReference>
<comment type="subunit">
    <text evidence="2 10">Homodimer.</text>
</comment>
<evidence type="ECO:0000256" key="2">
    <source>
        <dbReference type="ARBA" id="ARBA00011738"/>
    </source>
</evidence>
<comment type="catalytic activity">
    <reaction evidence="9 10">
        <text>XTP + H2O = XMP + diphosphate + H(+)</text>
        <dbReference type="Rhea" id="RHEA:28610"/>
        <dbReference type="ChEBI" id="CHEBI:15377"/>
        <dbReference type="ChEBI" id="CHEBI:15378"/>
        <dbReference type="ChEBI" id="CHEBI:33019"/>
        <dbReference type="ChEBI" id="CHEBI:57464"/>
        <dbReference type="ChEBI" id="CHEBI:61314"/>
        <dbReference type="EC" id="3.6.1.66"/>
    </reaction>
</comment>
<dbReference type="InterPro" id="IPR029001">
    <property type="entry name" value="ITPase-like_fam"/>
</dbReference>
<feature type="binding site" evidence="10">
    <location>
        <begin position="7"/>
        <end position="12"/>
    </location>
    <ligand>
        <name>substrate</name>
    </ligand>
</feature>
<dbReference type="GO" id="GO:0009146">
    <property type="term" value="P:purine nucleoside triphosphate catabolic process"/>
    <property type="evidence" value="ECO:0007669"/>
    <property type="project" value="UniProtKB-UniRule"/>
</dbReference>
<evidence type="ECO:0000256" key="3">
    <source>
        <dbReference type="ARBA" id="ARBA00022723"/>
    </source>
</evidence>
<dbReference type="InterPro" id="IPR002637">
    <property type="entry name" value="RdgB/HAM1"/>
</dbReference>
<evidence type="ECO:0000256" key="10">
    <source>
        <dbReference type="HAMAP-Rule" id="MF_01405"/>
    </source>
</evidence>
<comment type="catalytic activity">
    <reaction evidence="8 10">
        <text>dITP + H2O = dIMP + diphosphate + H(+)</text>
        <dbReference type="Rhea" id="RHEA:28342"/>
        <dbReference type="ChEBI" id="CHEBI:15377"/>
        <dbReference type="ChEBI" id="CHEBI:15378"/>
        <dbReference type="ChEBI" id="CHEBI:33019"/>
        <dbReference type="ChEBI" id="CHEBI:61194"/>
        <dbReference type="ChEBI" id="CHEBI:61382"/>
        <dbReference type="EC" id="3.6.1.66"/>
    </reaction>
</comment>
<evidence type="ECO:0000313" key="13">
    <source>
        <dbReference type="Proteomes" id="UP000057158"/>
    </source>
</evidence>
<dbReference type="InterPro" id="IPR020922">
    <property type="entry name" value="dITP/XTP_pyrophosphatase"/>
</dbReference>
<feature type="binding site" evidence="10">
    <location>
        <begin position="152"/>
        <end position="155"/>
    </location>
    <ligand>
        <name>substrate</name>
    </ligand>
</feature>
<dbReference type="EMBL" id="CP010802">
    <property type="protein sequence ID" value="ALC15971.1"/>
    <property type="molecule type" value="Genomic_DNA"/>
</dbReference>
<comment type="catalytic activity">
    <reaction evidence="10">
        <text>ITP + H2O = IMP + diphosphate + H(+)</text>
        <dbReference type="Rhea" id="RHEA:29399"/>
        <dbReference type="ChEBI" id="CHEBI:15377"/>
        <dbReference type="ChEBI" id="CHEBI:15378"/>
        <dbReference type="ChEBI" id="CHEBI:33019"/>
        <dbReference type="ChEBI" id="CHEBI:58053"/>
        <dbReference type="ChEBI" id="CHEBI:61402"/>
        <dbReference type="EC" id="3.6.1.66"/>
    </reaction>
</comment>
<feature type="binding site" evidence="10">
    <location>
        <position position="70"/>
    </location>
    <ligand>
        <name>substrate</name>
    </ligand>
</feature>
<feature type="binding site" evidence="10">
    <location>
        <position position="40"/>
    </location>
    <ligand>
        <name>Mg(2+)</name>
        <dbReference type="ChEBI" id="CHEBI:18420"/>
    </ligand>
</feature>
<dbReference type="GO" id="GO:0046872">
    <property type="term" value="F:metal ion binding"/>
    <property type="evidence" value="ECO:0007669"/>
    <property type="project" value="UniProtKB-KW"/>
</dbReference>